<organism evidence="3 4">
    <name type="scientific">Adineta steineri</name>
    <dbReference type="NCBI Taxonomy" id="433720"/>
    <lineage>
        <taxon>Eukaryota</taxon>
        <taxon>Metazoa</taxon>
        <taxon>Spiralia</taxon>
        <taxon>Gnathifera</taxon>
        <taxon>Rotifera</taxon>
        <taxon>Eurotatoria</taxon>
        <taxon>Bdelloidea</taxon>
        <taxon>Adinetida</taxon>
        <taxon>Adinetidae</taxon>
        <taxon>Adineta</taxon>
    </lineage>
</organism>
<proteinExistence type="predicted"/>
<protein>
    <submittedName>
        <fullName evidence="3">Uncharacterized protein</fullName>
    </submittedName>
</protein>
<dbReference type="AlphaFoldDB" id="A0A820RSH3"/>
<dbReference type="GO" id="GO:1990573">
    <property type="term" value="P:potassium ion import across plasma membrane"/>
    <property type="evidence" value="ECO:0007669"/>
    <property type="project" value="TreeGrafter"/>
</dbReference>
<dbReference type="PANTHER" id="PTHR43294">
    <property type="entry name" value="SODIUM/POTASSIUM-TRANSPORTING ATPASE SUBUNIT ALPHA"/>
    <property type="match status" value="1"/>
</dbReference>
<dbReference type="PANTHER" id="PTHR43294:SF13">
    <property type="entry name" value="SODIUM_POTASSIUM-TRANSPORTING ATPASE SUBUNIT ALPHA"/>
    <property type="match status" value="1"/>
</dbReference>
<dbReference type="GO" id="GO:0006883">
    <property type="term" value="P:intracellular sodium ion homeostasis"/>
    <property type="evidence" value="ECO:0007669"/>
    <property type="project" value="TreeGrafter"/>
</dbReference>
<evidence type="ECO:0000256" key="2">
    <source>
        <dbReference type="ARBA" id="ARBA00022475"/>
    </source>
</evidence>
<dbReference type="Gene3D" id="3.40.1110.10">
    <property type="entry name" value="Calcium-transporting ATPase, cytoplasmic domain N"/>
    <property type="match status" value="1"/>
</dbReference>
<dbReference type="InterPro" id="IPR050510">
    <property type="entry name" value="Cation_transp_ATPase_P-type"/>
</dbReference>
<reference evidence="3" key="1">
    <citation type="submission" date="2021-02" db="EMBL/GenBank/DDBJ databases">
        <authorList>
            <person name="Nowell W R."/>
        </authorList>
    </citation>
    <scope>NUCLEOTIDE SEQUENCE</scope>
</reference>
<dbReference type="GO" id="GO:0030007">
    <property type="term" value="P:intracellular potassium ion homeostasis"/>
    <property type="evidence" value="ECO:0007669"/>
    <property type="project" value="TreeGrafter"/>
</dbReference>
<dbReference type="GO" id="GO:0036376">
    <property type="term" value="P:sodium ion export across plasma membrane"/>
    <property type="evidence" value="ECO:0007669"/>
    <property type="project" value="TreeGrafter"/>
</dbReference>
<name>A0A820RSH3_9BILA</name>
<dbReference type="GO" id="GO:0005391">
    <property type="term" value="F:P-type sodium:potassium-exchanging transporter activity"/>
    <property type="evidence" value="ECO:0007669"/>
    <property type="project" value="TreeGrafter"/>
</dbReference>
<evidence type="ECO:0000256" key="1">
    <source>
        <dbReference type="ARBA" id="ARBA00004651"/>
    </source>
</evidence>
<dbReference type="GO" id="GO:0005886">
    <property type="term" value="C:plasma membrane"/>
    <property type="evidence" value="ECO:0007669"/>
    <property type="project" value="UniProtKB-SubCell"/>
</dbReference>
<dbReference type="Pfam" id="PF13246">
    <property type="entry name" value="Cation_ATPase"/>
    <property type="match status" value="1"/>
</dbReference>
<dbReference type="SUPFAM" id="SSF81660">
    <property type="entry name" value="Metal cation-transporting ATPase, ATP-binding domain N"/>
    <property type="match status" value="1"/>
</dbReference>
<accession>A0A820RSH3</accession>
<dbReference type="EMBL" id="CAJOBB010030485">
    <property type="protein sequence ID" value="CAF4444028.1"/>
    <property type="molecule type" value="Genomic_DNA"/>
</dbReference>
<dbReference type="GO" id="GO:0000166">
    <property type="term" value="F:nucleotide binding"/>
    <property type="evidence" value="ECO:0007669"/>
    <property type="project" value="InterPro"/>
</dbReference>
<dbReference type="Proteomes" id="UP000663868">
    <property type="component" value="Unassembled WGS sequence"/>
</dbReference>
<feature type="non-terminal residue" evidence="3">
    <location>
        <position position="1"/>
    </location>
</feature>
<comment type="caution">
    <text evidence="3">The sequence shown here is derived from an EMBL/GenBank/DDBJ whole genome shotgun (WGS) entry which is preliminary data.</text>
</comment>
<sequence length="96" mass="11076">ESFHINNEPNVEGMHLDCMMGAPERIFRRCATVLINDEEIANDDDLVLERMFNENLIQMGSLGETVLGFADRQYHRDDGPQETWRFLGLMSFSDPI</sequence>
<evidence type="ECO:0000313" key="4">
    <source>
        <dbReference type="Proteomes" id="UP000663868"/>
    </source>
</evidence>
<keyword evidence="2" id="KW-0472">Membrane</keyword>
<dbReference type="InterPro" id="IPR023299">
    <property type="entry name" value="ATPase_P-typ_cyto_dom_N"/>
</dbReference>
<keyword evidence="2" id="KW-1003">Cell membrane</keyword>
<evidence type="ECO:0000313" key="3">
    <source>
        <dbReference type="EMBL" id="CAF4444028.1"/>
    </source>
</evidence>
<feature type="non-terminal residue" evidence="3">
    <location>
        <position position="96"/>
    </location>
</feature>
<dbReference type="GO" id="GO:1902600">
    <property type="term" value="P:proton transmembrane transport"/>
    <property type="evidence" value="ECO:0007669"/>
    <property type="project" value="TreeGrafter"/>
</dbReference>
<comment type="subcellular location">
    <subcellularLocation>
        <location evidence="1">Cell membrane</location>
        <topology evidence="1">Multi-pass membrane protein</topology>
    </subcellularLocation>
</comment>
<gene>
    <name evidence="3" type="ORF">KXQ929_LOCUS53562</name>
</gene>